<reference evidence="5 6" key="1">
    <citation type="submission" date="2019-07" db="EMBL/GenBank/DDBJ databases">
        <title>De Novo Assembly of kiwifruit Actinidia rufa.</title>
        <authorList>
            <person name="Sugita-Konishi S."/>
            <person name="Sato K."/>
            <person name="Mori E."/>
            <person name="Abe Y."/>
            <person name="Kisaki G."/>
            <person name="Hamano K."/>
            <person name="Suezawa K."/>
            <person name="Otani M."/>
            <person name="Fukuda T."/>
            <person name="Manabe T."/>
            <person name="Gomi K."/>
            <person name="Tabuchi M."/>
            <person name="Akimitsu K."/>
            <person name="Kataoka I."/>
        </authorList>
    </citation>
    <scope>NUCLEOTIDE SEQUENCE [LARGE SCALE GENOMIC DNA]</scope>
    <source>
        <strain evidence="6">cv. Fuchu</strain>
    </source>
</reference>
<dbReference type="GO" id="GO:0016787">
    <property type="term" value="F:hydrolase activity"/>
    <property type="evidence" value="ECO:0007669"/>
    <property type="project" value="UniProtKB-KW"/>
</dbReference>
<dbReference type="Pfam" id="PF00561">
    <property type="entry name" value="Abhydrolase_1"/>
    <property type="match status" value="1"/>
</dbReference>
<dbReference type="Gene3D" id="3.40.50.1820">
    <property type="entry name" value="alpha/beta hydrolase"/>
    <property type="match status" value="1"/>
</dbReference>
<evidence type="ECO:0000313" key="6">
    <source>
        <dbReference type="Proteomes" id="UP000585474"/>
    </source>
</evidence>
<dbReference type="OrthoDB" id="1898734at2759"/>
<dbReference type="EMBL" id="BJWL01000008">
    <property type="protein sequence ID" value="GFY92485.1"/>
    <property type="molecule type" value="Genomic_DNA"/>
</dbReference>
<name>A0A7J0F1B5_9ERIC</name>
<proteinExistence type="inferred from homology"/>
<comment type="caution">
    <text evidence="5">The sequence shown here is derived from an EMBL/GenBank/DDBJ whole genome shotgun (WGS) entry which is preliminary data.</text>
</comment>
<accession>A0A7J0F1B5</accession>
<dbReference type="InterPro" id="IPR029058">
    <property type="entry name" value="AB_hydrolase_fold"/>
</dbReference>
<dbReference type="Proteomes" id="UP000585474">
    <property type="component" value="Unassembled WGS sequence"/>
</dbReference>
<comment type="similarity">
    <text evidence="1">Belongs to the peptidase S33 family.</text>
</comment>
<dbReference type="InterPro" id="IPR051601">
    <property type="entry name" value="Serine_prot/Carboxylest_S33"/>
</dbReference>
<dbReference type="PANTHER" id="PTHR43248:SF2">
    <property type="entry name" value="PROLYL AMINOPEPTIDASE"/>
    <property type="match status" value="1"/>
</dbReference>
<dbReference type="AlphaFoldDB" id="A0A7J0F1B5"/>
<sequence length="708" mass="79986">MWASRTPFPSLLIKSLLVRHSHSTSRSTRLIPSRRLLFFGFSCRREVATVAAMDGAKADAGESPPEHVAGNWYSVRELRLRDHYFTLPLDYSLDRRTCPKISVFAREVVAGFPQHTISATLQCTCAALPSIIMDFTSLANYDIVVHIMDFTSLANCRSGQMVRLHRISQLQEEDSDDENSSKKKNKKKNKSSQQKLHERYGAGDPEVGLLGQENPMKIKNERSRDAYIFSDIIFPLKQFLLVLMVKAWASNLVRKVRRTSTFVSFGKEEQPLPFLLYLQGGPGFESPRPTEASGWIGLSTPLSVSSMLQLKSADDLANYLKHFRADNIVNDAEFIRKHLVPDAGTWTVLGQSYGGFCAVTYLSFAPQGLKQVLLTGGIPPIGSGSGCTADAVYRACFEPIIHQNEKYYRRFPQDIEIVCEVVNHLAESEGGGVPLPSGGILTPRGLQTLGLSGLGSSTGFERLHYMFERVWDPVIARGTKKQISYYFLNAFEKWLDFDTNPLYALLHESIYCQGASSRWSAHRIRAEDGGRFDAIQAAKEGRPVLFTGEMIFPWMFEEIRALRHFKDAAHLLAEKKDWPPLYDIASLNNNKLSRDYSVRLSEGKLKVFQISLRYLFAAAVYYEDMYVNFKLAMETASQIAGIRLWITNEYMHSGLRDGGGSSFRSLDRNAKRKEAFILVSLILYIIRFSEADVFEGFHFIVILLCYCY</sequence>
<evidence type="ECO:0000313" key="5">
    <source>
        <dbReference type="EMBL" id="GFY92485.1"/>
    </source>
</evidence>
<evidence type="ECO:0000256" key="1">
    <source>
        <dbReference type="ARBA" id="ARBA00010088"/>
    </source>
</evidence>
<keyword evidence="2 5" id="KW-0378">Hydrolase</keyword>
<evidence type="ECO:0000256" key="3">
    <source>
        <dbReference type="SAM" id="MobiDB-lite"/>
    </source>
</evidence>
<feature type="domain" description="AB hydrolase-1" evidence="4">
    <location>
        <begin position="305"/>
        <end position="415"/>
    </location>
</feature>
<evidence type="ECO:0000256" key="2">
    <source>
        <dbReference type="ARBA" id="ARBA00022801"/>
    </source>
</evidence>
<keyword evidence="6" id="KW-1185">Reference proteome</keyword>
<dbReference type="SUPFAM" id="SSF53474">
    <property type="entry name" value="alpha/beta-Hydrolases"/>
    <property type="match status" value="1"/>
</dbReference>
<organism evidence="5 6">
    <name type="scientific">Actinidia rufa</name>
    <dbReference type="NCBI Taxonomy" id="165716"/>
    <lineage>
        <taxon>Eukaryota</taxon>
        <taxon>Viridiplantae</taxon>
        <taxon>Streptophyta</taxon>
        <taxon>Embryophyta</taxon>
        <taxon>Tracheophyta</taxon>
        <taxon>Spermatophyta</taxon>
        <taxon>Magnoliopsida</taxon>
        <taxon>eudicotyledons</taxon>
        <taxon>Gunneridae</taxon>
        <taxon>Pentapetalae</taxon>
        <taxon>asterids</taxon>
        <taxon>Ericales</taxon>
        <taxon>Actinidiaceae</taxon>
        <taxon>Actinidia</taxon>
    </lineage>
</organism>
<gene>
    <name evidence="5" type="ORF">Acr_08g0008810</name>
</gene>
<dbReference type="PANTHER" id="PTHR43248">
    <property type="entry name" value="2-SUCCINYL-6-HYDROXY-2,4-CYCLOHEXADIENE-1-CARBOXYLATE SYNTHASE"/>
    <property type="match status" value="1"/>
</dbReference>
<evidence type="ECO:0000259" key="4">
    <source>
        <dbReference type="Pfam" id="PF00561"/>
    </source>
</evidence>
<feature type="region of interest" description="Disordered" evidence="3">
    <location>
        <begin position="168"/>
        <end position="208"/>
    </location>
</feature>
<dbReference type="InterPro" id="IPR000073">
    <property type="entry name" value="AB_hydrolase_1"/>
</dbReference>
<protein>
    <submittedName>
        <fullName evidence="5">Alpha/beta-Hydrolases superfamily protein</fullName>
    </submittedName>
</protein>